<keyword evidence="1" id="KW-0238">DNA-binding</keyword>
<dbReference type="Proteomes" id="UP000656042">
    <property type="component" value="Unassembled WGS sequence"/>
</dbReference>
<dbReference type="PROSITE" id="PS51737">
    <property type="entry name" value="RECOMBINASE_DNA_BIND"/>
    <property type="match status" value="1"/>
</dbReference>
<evidence type="ECO:0000256" key="2">
    <source>
        <dbReference type="ARBA" id="ARBA00023172"/>
    </source>
</evidence>
<dbReference type="SUPFAM" id="SSF53041">
    <property type="entry name" value="Resolvase-like"/>
    <property type="match status" value="1"/>
</dbReference>
<sequence>MDRPAAASSDSMNWRDNSNGVHQLANWLQASILEVNDVPPLRLAFMGRTSDDEVQDPTISLPRQLRSSKSALDSGMEIKYFFWDVETSRLELDQRGSSEAWKKFSIDIPRDGGIADLLEEARRPDRRFDGVICESIDRIGRFSYQSTKIEYDLERYGIPLIAADEPLVVSGKTGKVERNAALTLLRRTKQGVAEWYVLEMLEKSRKGIEEHTDQGFNVGKPCYGYIAERIRHPVPAKRAQGKHKTKLAPDPTRHSTVPKIFELRVTDLLSYRAIAGVLNQDLQAWPPPQPVNPERAVGRWTPSAVREILANPKYTGFMVWNRRSTKDKLHPGKNVPKDQWVISGIPTHEALVDVPTFLAAQQLMTQRAARSGRAPHRTDLDGMAANPAPKTKNVYKLRSYVWCAPCQRRMHGHATRHGTAYAYCQPRNRTLPENHPAAIRVREDQLIEGVTLFFNRHVLGPERLALAQASLPAASGFVRDEHLKAAAALRKKLAEIDRNMTNLTVALGRASDPNGHLVQRIEKQIEELGREFAGVEAQLKRLAASTPPEPEQNPDLLEHLPQLKVDLNSLPAERLRRFLEAFRVEIHYDVHTGRASFRAEISARTIEELAQQARLAETAHWRPDVTMSDDDSSAGKKPAVPGEPQMITGSRFSECPRQDSNLRFRLRRATLYPLSYGGSVPRSLAGAAGPLPTGSGGAPRQVVCSCFSRSSIRLISLCCAAI</sequence>
<dbReference type="CDD" id="cd00338">
    <property type="entry name" value="Ser_Recombinase"/>
    <property type="match status" value="1"/>
</dbReference>
<dbReference type="Gene3D" id="3.90.1750.20">
    <property type="entry name" value="Putative Large Serine Recombinase, Chain B, Domain 2"/>
    <property type="match status" value="1"/>
</dbReference>
<dbReference type="InterPro" id="IPR011109">
    <property type="entry name" value="DNA_bind_recombinase_dom"/>
</dbReference>
<gene>
    <name evidence="6" type="ORF">GCM10012284_37320</name>
</gene>
<dbReference type="InterPro" id="IPR006119">
    <property type="entry name" value="Resolv_N"/>
</dbReference>
<reference evidence="6" key="1">
    <citation type="journal article" date="2014" name="Int. J. Syst. Evol. Microbiol.">
        <title>Complete genome sequence of Corynebacterium casei LMG S-19264T (=DSM 44701T), isolated from a smear-ripened cheese.</title>
        <authorList>
            <consortium name="US DOE Joint Genome Institute (JGI-PGF)"/>
            <person name="Walter F."/>
            <person name="Albersmeier A."/>
            <person name="Kalinowski J."/>
            <person name="Ruckert C."/>
        </authorList>
    </citation>
    <scope>NUCLEOTIDE SEQUENCE</scope>
    <source>
        <strain evidence="6">CGMCC 4.7299</strain>
    </source>
</reference>
<keyword evidence="7" id="KW-1185">Reference proteome</keyword>
<dbReference type="AlphaFoldDB" id="A0A8J3C0Y7"/>
<evidence type="ECO:0000313" key="7">
    <source>
        <dbReference type="Proteomes" id="UP000656042"/>
    </source>
</evidence>
<protein>
    <submittedName>
        <fullName evidence="6">Recombinase</fullName>
    </submittedName>
</protein>
<evidence type="ECO:0000259" key="5">
    <source>
        <dbReference type="PROSITE" id="PS51737"/>
    </source>
</evidence>
<dbReference type="InterPro" id="IPR036162">
    <property type="entry name" value="Resolvase-like_N_sf"/>
</dbReference>
<dbReference type="PANTHER" id="PTHR30461">
    <property type="entry name" value="DNA-INVERTASE FROM LAMBDOID PROPHAGE"/>
    <property type="match status" value="1"/>
</dbReference>
<proteinExistence type="predicted"/>
<organism evidence="6 7">
    <name type="scientific">Mangrovihabitans endophyticus</name>
    <dbReference type="NCBI Taxonomy" id="1751298"/>
    <lineage>
        <taxon>Bacteria</taxon>
        <taxon>Bacillati</taxon>
        <taxon>Actinomycetota</taxon>
        <taxon>Actinomycetes</taxon>
        <taxon>Micromonosporales</taxon>
        <taxon>Micromonosporaceae</taxon>
        <taxon>Mangrovihabitans</taxon>
    </lineage>
</organism>
<dbReference type="Gene3D" id="3.40.50.1390">
    <property type="entry name" value="Resolvase, N-terminal catalytic domain"/>
    <property type="match status" value="1"/>
</dbReference>
<comment type="caution">
    <text evidence="6">The sequence shown here is derived from an EMBL/GenBank/DDBJ whole genome shotgun (WGS) entry which is preliminary data.</text>
</comment>
<keyword evidence="3" id="KW-0175">Coiled coil</keyword>
<keyword evidence="2" id="KW-0233">DNA recombination</keyword>
<dbReference type="Pfam" id="PF07508">
    <property type="entry name" value="Recombinase"/>
    <property type="match status" value="1"/>
</dbReference>
<dbReference type="GO" id="GO:0000150">
    <property type="term" value="F:DNA strand exchange activity"/>
    <property type="evidence" value="ECO:0007669"/>
    <property type="project" value="InterPro"/>
</dbReference>
<dbReference type="GO" id="GO:0003677">
    <property type="term" value="F:DNA binding"/>
    <property type="evidence" value="ECO:0007669"/>
    <property type="project" value="UniProtKB-KW"/>
</dbReference>
<feature type="domain" description="Recombinase" evidence="5">
    <location>
        <begin position="222"/>
        <end position="370"/>
    </location>
</feature>
<evidence type="ECO:0000256" key="1">
    <source>
        <dbReference type="ARBA" id="ARBA00023125"/>
    </source>
</evidence>
<reference evidence="6" key="2">
    <citation type="submission" date="2020-09" db="EMBL/GenBank/DDBJ databases">
        <authorList>
            <person name="Sun Q."/>
            <person name="Zhou Y."/>
        </authorList>
    </citation>
    <scope>NUCLEOTIDE SEQUENCE</scope>
    <source>
        <strain evidence="6">CGMCC 4.7299</strain>
    </source>
</reference>
<feature type="coiled-coil region" evidence="3">
    <location>
        <begin position="479"/>
        <end position="545"/>
    </location>
</feature>
<dbReference type="EMBL" id="BMMX01000016">
    <property type="protein sequence ID" value="GGK99428.1"/>
    <property type="molecule type" value="Genomic_DNA"/>
</dbReference>
<evidence type="ECO:0000313" key="6">
    <source>
        <dbReference type="EMBL" id="GGK99428.1"/>
    </source>
</evidence>
<dbReference type="InterPro" id="IPR038109">
    <property type="entry name" value="DNA_bind_recomb_sf"/>
</dbReference>
<evidence type="ECO:0000256" key="3">
    <source>
        <dbReference type="SAM" id="Coils"/>
    </source>
</evidence>
<feature type="region of interest" description="Disordered" evidence="4">
    <location>
        <begin position="617"/>
        <end position="652"/>
    </location>
</feature>
<dbReference type="SMART" id="SM00857">
    <property type="entry name" value="Resolvase"/>
    <property type="match status" value="1"/>
</dbReference>
<dbReference type="InterPro" id="IPR050639">
    <property type="entry name" value="SSR_resolvase"/>
</dbReference>
<name>A0A8J3C0Y7_9ACTN</name>
<evidence type="ECO:0000256" key="4">
    <source>
        <dbReference type="SAM" id="MobiDB-lite"/>
    </source>
</evidence>
<dbReference type="PANTHER" id="PTHR30461:SF2">
    <property type="entry name" value="SERINE RECOMBINASE PINE-RELATED"/>
    <property type="match status" value="1"/>
</dbReference>
<accession>A0A8J3C0Y7</accession>